<keyword evidence="1" id="KW-0732">Signal</keyword>
<evidence type="ECO:0000313" key="2">
    <source>
        <dbReference type="EMBL" id="KAE8136639.1"/>
    </source>
</evidence>
<dbReference type="AlphaFoldDB" id="A0A5N6SS22"/>
<feature type="chain" id="PRO_5025011531" description="Secreted protein" evidence="1">
    <location>
        <begin position="19"/>
        <end position="94"/>
    </location>
</feature>
<accession>A0A5N6SS22</accession>
<name>A0A5N6SS22_ASPPS</name>
<reference evidence="2 3" key="1">
    <citation type="submission" date="2019-04" db="EMBL/GenBank/DDBJ databases">
        <title>Friends and foes A comparative genomics study of 23 Aspergillus species from section Flavi.</title>
        <authorList>
            <consortium name="DOE Joint Genome Institute"/>
            <person name="Kjaerbolling I."/>
            <person name="Vesth T."/>
            <person name="Frisvad J.C."/>
            <person name="Nybo J.L."/>
            <person name="Theobald S."/>
            <person name="Kildgaard S."/>
            <person name="Isbrandt T."/>
            <person name="Kuo A."/>
            <person name="Sato A."/>
            <person name="Lyhne E.K."/>
            <person name="Kogle M.E."/>
            <person name="Wiebenga A."/>
            <person name="Kun R.S."/>
            <person name="Lubbers R.J."/>
            <person name="Makela M.R."/>
            <person name="Barry K."/>
            <person name="Chovatia M."/>
            <person name="Clum A."/>
            <person name="Daum C."/>
            <person name="Haridas S."/>
            <person name="He G."/>
            <person name="LaButti K."/>
            <person name="Lipzen A."/>
            <person name="Mondo S."/>
            <person name="Riley R."/>
            <person name="Salamov A."/>
            <person name="Simmons B.A."/>
            <person name="Magnuson J.K."/>
            <person name="Henrissat B."/>
            <person name="Mortensen U.H."/>
            <person name="Larsen T.O."/>
            <person name="Devries R.P."/>
            <person name="Grigoriev I.V."/>
            <person name="Machida M."/>
            <person name="Baker S.E."/>
            <person name="Andersen M.R."/>
        </authorList>
    </citation>
    <scope>NUCLEOTIDE SEQUENCE [LARGE SCALE GENOMIC DNA]</scope>
    <source>
        <strain evidence="2 3">CBS 117625</strain>
    </source>
</reference>
<evidence type="ECO:0000256" key="1">
    <source>
        <dbReference type="SAM" id="SignalP"/>
    </source>
</evidence>
<sequence length="94" mass="10575">MFVSRLLLGLVVPSSAAAGQRLAYCSCFNVIDVMKHGYPLMVHIIFDLSPVYINIFLTKQGNRRFQATGYYSVNIMATRSYLKINNPVVPMSLK</sequence>
<dbReference type="OrthoDB" id="245563at2759"/>
<organism evidence="2 3">
    <name type="scientific">Aspergillus pseudotamarii</name>
    <dbReference type="NCBI Taxonomy" id="132259"/>
    <lineage>
        <taxon>Eukaryota</taxon>
        <taxon>Fungi</taxon>
        <taxon>Dikarya</taxon>
        <taxon>Ascomycota</taxon>
        <taxon>Pezizomycotina</taxon>
        <taxon>Eurotiomycetes</taxon>
        <taxon>Eurotiomycetidae</taxon>
        <taxon>Eurotiales</taxon>
        <taxon>Aspergillaceae</taxon>
        <taxon>Aspergillus</taxon>
        <taxon>Aspergillus subgen. Circumdati</taxon>
    </lineage>
</organism>
<proteinExistence type="predicted"/>
<keyword evidence="3" id="KW-1185">Reference proteome</keyword>
<dbReference type="GeneID" id="43635187"/>
<gene>
    <name evidence="2" type="ORF">BDV38DRAFT_110986</name>
</gene>
<protein>
    <recommendedName>
        <fullName evidence="4">Secreted protein</fullName>
    </recommendedName>
</protein>
<evidence type="ECO:0008006" key="4">
    <source>
        <dbReference type="Google" id="ProtNLM"/>
    </source>
</evidence>
<dbReference type="EMBL" id="ML743583">
    <property type="protein sequence ID" value="KAE8136639.1"/>
    <property type="molecule type" value="Genomic_DNA"/>
</dbReference>
<dbReference type="RefSeq" id="XP_031912702.1">
    <property type="nucleotide sequence ID" value="XM_032050977.1"/>
</dbReference>
<feature type="signal peptide" evidence="1">
    <location>
        <begin position="1"/>
        <end position="18"/>
    </location>
</feature>
<dbReference type="Proteomes" id="UP000325672">
    <property type="component" value="Unassembled WGS sequence"/>
</dbReference>
<evidence type="ECO:0000313" key="3">
    <source>
        <dbReference type="Proteomes" id="UP000325672"/>
    </source>
</evidence>